<evidence type="ECO:0000313" key="2">
    <source>
        <dbReference type="Proteomes" id="UP001140978"/>
    </source>
</evidence>
<dbReference type="Proteomes" id="UP001140978">
    <property type="component" value="Unassembled WGS sequence"/>
</dbReference>
<organism evidence="1 2">
    <name type="scientific">Vibrio aestuarianus</name>
    <dbReference type="NCBI Taxonomy" id="28171"/>
    <lineage>
        <taxon>Bacteria</taxon>
        <taxon>Pseudomonadati</taxon>
        <taxon>Pseudomonadota</taxon>
        <taxon>Gammaproteobacteria</taxon>
        <taxon>Vibrionales</taxon>
        <taxon>Vibrionaceae</taxon>
        <taxon>Vibrio</taxon>
    </lineage>
</organism>
<accession>A0A9X4J2E6</accession>
<sequence>MREQLKNLTENDYWVYGVTESDFDHAVSIVREMIEARNHQYESEAARVRSESSEIADDILDDVAYYRYTDNQYLWQFALWRLQGLIEAVITYQLVDKNAKKLFGLKSKLEALVNSGYQIEQHEIEELLLWANLRNAISHAPPEQFRPIPLCEDDIVEYQMFVKRLFVRWHSGKNVETVV</sequence>
<dbReference type="RefSeq" id="WP_193188373.1">
    <property type="nucleotide sequence ID" value="NZ_JAKNAX010000167.1"/>
</dbReference>
<name>A0A9X4J2E6_9VIBR</name>
<dbReference type="AlphaFoldDB" id="A0A9X4J2E6"/>
<dbReference type="EMBL" id="JAKNAX010000167">
    <property type="protein sequence ID" value="MDE1348497.1"/>
    <property type="molecule type" value="Genomic_DNA"/>
</dbReference>
<proteinExistence type="predicted"/>
<comment type="caution">
    <text evidence="1">The sequence shown here is derived from an EMBL/GenBank/DDBJ whole genome shotgun (WGS) entry which is preliminary data.</text>
</comment>
<protein>
    <submittedName>
        <fullName evidence="1">Uncharacterized protein</fullName>
    </submittedName>
</protein>
<reference evidence="1" key="1">
    <citation type="submission" date="2022-02" db="EMBL/GenBank/DDBJ databases">
        <title>Emergence and expansion in Europe of a Vibrio aestuarianus clonal complex pathogenic for oysters.</title>
        <authorList>
            <person name="Mesnil A."/>
            <person name="Travers M.-A."/>
        </authorList>
    </citation>
    <scope>NUCLEOTIDE SEQUENCE</scope>
    <source>
        <strain evidence="1">19_064_15T1</strain>
    </source>
</reference>
<gene>
    <name evidence="1" type="ORF">L9X51_19260</name>
</gene>
<evidence type="ECO:0000313" key="1">
    <source>
        <dbReference type="EMBL" id="MDE1348497.1"/>
    </source>
</evidence>